<dbReference type="Gene3D" id="3.10.450.160">
    <property type="entry name" value="inner membrane protein cigr"/>
    <property type="match status" value="1"/>
</dbReference>
<reference evidence="2 3" key="1">
    <citation type="submission" date="2020-08" db="EMBL/GenBank/DDBJ databases">
        <title>Genome sequence of Sphingomonas sediminicola KACC 15039T.</title>
        <authorList>
            <person name="Hyun D.-W."/>
            <person name="Bae J.-W."/>
        </authorList>
    </citation>
    <scope>NUCLEOTIDE SEQUENCE [LARGE SCALE GENOMIC DNA]</scope>
    <source>
        <strain evidence="2 3">KACC 15039</strain>
    </source>
</reference>
<sequence length="132" mass="14570">MGRYILVASIAMIACAGMASAKPEHAGHGKNRPGNVTDQGPVGYGIGGCPPGLRSKNPECMPPGQYKKQFEVGQRVPKGYDGLRSYNSLPYEMRMRYGGALDPQARYIYDQNYLYRVDPATMVVRQILRSIL</sequence>
<name>A0ABX6T7Q4_9SPHN</name>
<organism evidence="2 3">
    <name type="scientific">Sphingomonas sediminicola</name>
    <dbReference type="NCBI Taxonomy" id="386874"/>
    <lineage>
        <taxon>Bacteria</taxon>
        <taxon>Pseudomonadati</taxon>
        <taxon>Pseudomonadota</taxon>
        <taxon>Alphaproteobacteria</taxon>
        <taxon>Sphingomonadales</taxon>
        <taxon>Sphingomonadaceae</taxon>
        <taxon>Sphingomonas</taxon>
    </lineage>
</organism>
<accession>A0ABX6T7Q4</accession>
<proteinExistence type="predicted"/>
<feature type="signal peptide" evidence="1">
    <location>
        <begin position="1"/>
        <end position="21"/>
    </location>
</feature>
<protein>
    <recommendedName>
        <fullName evidence="4">RcnB family protein</fullName>
    </recommendedName>
</protein>
<evidence type="ECO:0000313" key="3">
    <source>
        <dbReference type="Proteomes" id="UP000516105"/>
    </source>
</evidence>
<dbReference type="Proteomes" id="UP000516105">
    <property type="component" value="Chromosome"/>
</dbReference>
<keyword evidence="1" id="KW-0732">Signal</keyword>
<keyword evidence="3" id="KW-1185">Reference proteome</keyword>
<dbReference type="EMBL" id="CP060782">
    <property type="protein sequence ID" value="QNP45045.1"/>
    <property type="molecule type" value="Genomic_DNA"/>
</dbReference>
<feature type="chain" id="PRO_5045855405" description="RcnB family protein" evidence="1">
    <location>
        <begin position="22"/>
        <end position="132"/>
    </location>
</feature>
<gene>
    <name evidence="2" type="ORF">H9L14_10110</name>
</gene>
<dbReference type="PROSITE" id="PS51257">
    <property type="entry name" value="PROKAR_LIPOPROTEIN"/>
    <property type="match status" value="1"/>
</dbReference>
<evidence type="ECO:0008006" key="4">
    <source>
        <dbReference type="Google" id="ProtNLM"/>
    </source>
</evidence>
<evidence type="ECO:0000313" key="2">
    <source>
        <dbReference type="EMBL" id="QNP45045.1"/>
    </source>
</evidence>
<evidence type="ECO:0000256" key="1">
    <source>
        <dbReference type="SAM" id="SignalP"/>
    </source>
</evidence>
<dbReference type="RefSeq" id="WP_187708001.1">
    <property type="nucleotide sequence ID" value="NZ_CP060782.1"/>
</dbReference>